<evidence type="ECO:0000256" key="1">
    <source>
        <dbReference type="SAM" id="SignalP"/>
    </source>
</evidence>
<feature type="signal peptide" evidence="1">
    <location>
        <begin position="1"/>
        <end position="27"/>
    </location>
</feature>
<name>A0A914I6V7_GLORO</name>
<reference evidence="3" key="1">
    <citation type="submission" date="2022-11" db="UniProtKB">
        <authorList>
            <consortium name="WormBaseParasite"/>
        </authorList>
    </citation>
    <scope>IDENTIFICATION</scope>
</reference>
<sequence>MHFCVYYLLFTFLFLHLSLTSVPNANADHTLTLNSWSAFEESAFLEFVKGRQYFEQWQFGGDEAKLHLSFLLGGINEKHTNLEQNLDKAMKEDLALRFESILGTSYLLVENWHCDNILKQIRGDYDRTACQKYRKYLNIAYEYLFRVFIKVADPELSEQMPAVAPQFKMLAEALKNGDKFFANFNDKRYKIAPMLLQKCWNITKQTEIEKKVPDDIRQQFVGNTSNTQIRKQFHELLKRMYETTVNKCKKLCTEYEQRNIYGVFLASPFRHIATTTP</sequence>
<keyword evidence="2" id="KW-1185">Reference proteome</keyword>
<dbReference type="WBParaSite" id="Gr19_v10_g805.t1">
    <property type="protein sequence ID" value="Gr19_v10_g805.t1"/>
    <property type="gene ID" value="Gr19_v10_g805"/>
</dbReference>
<dbReference type="AlphaFoldDB" id="A0A914I6V7"/>
<proteinExistence type="predicted"/>
<organism evidence="2 3">
    <name type="scientific">Globodera rostochiensis</name>
    <name type="common">Golden nematode worm</name>
    <name type="synonym">Heterodera rostochiensis</name>
    <dbReference type="NCBI Taxonomy" id="31243"/>
    <lineage>
        <taxon>Eukaryota</taxon>
        <taxon>Metazoa</taxon>
        <taxon>Ecdysozoa</taxon>
        <taxon>Nematoda</taxon>
        <taxon>Chromadorea</taxon>
        <taxon>Rhabditida</taxon>
        <taxon>Tylenchina</taxon>
        <taxon>Tylenchomorpha</taxon>
        <taxon>Tylenchoidea</taxon>
        <taxon>Heteroderidae</taxon>
        <taxon>Heteroderinae</taxon>
        <taxon>Globodera</taxon>
    </lineage>
</organism>
<evidence type="ECO:0000313" key="3">
    <source>
        <dbReference type="WBParaSite" id="Gr19_v10_g805.t1"/>
    </source>
</evidence>
<feature type="chain" id="PRO_5037732144" evidence="1">
    <location>
        <begin position="28"/>
        <end position="277"/>
    </location>
</feature>
<dbReference type="Proteomes" id="UP000887572">
    <property type="component" value="Unplaced"/>
</dbReference>
<keyword evidence="1" id="KW-0732">Signal</keyword>
<accession>A0A914I6V7</accession>
<protein>
    <submittedName>
        <fullName evidence="3">Secreted protein</fullName>
    </submittedName>
</protein>
<evidence type="ECO:0000313" key="2">
    <source>
        <dbReference type="Proteomes" id="UP000887572"/>
    </source>
</evidence>